<dbReference type="Gene3D" id="3.30.1370.220">
    <property type="match status" value="1"/>
</dbReference>
<comment type="similarity">
    <text evidence="1">Belongs to the myoviridae tail sheath protein family.</text>
</comment>
<accession>M1ZUZ7</accession>
<gene>
    <name evidence="3" type="ORF">CFSAN001627_01585</name>
</gene>
<dbReference type="AlphaFoldDB" id="M1ZUZ7"/>
<dbReference type="Pfam" id="PF17482">
    <property type="entry name" value="Phage_sheath_1C"/>
    <property type="match status" value="1"/>
</dbReference>
<dbReference type="Gene3D" id="3.10.450.690">
    <property type="match status" value="1"/>
</dbReference>
<evidence type="ECO:0000256" key="1">
    <source>
        <dbReference type="ARBA" id="ARBA00008005"/>
    </source>
</evidence>
<sequence>AIDVDTKYTNREIEEALLNGEIVFTISNRKVVIEQDINTFKSFTEDKGKDYRKNRVVRTLFEVNNGTRLLWETSYIGKGNNSEDGRNLYKKDVIKFLEQLQGIGALENVVPEDVEIKRGQDKDSVVARMGVQPIDAMEKLYMDVEVE</sequence>
<proteinExistence type="inferred from homology"/>
<comment type="caution">
    <text evidence="3">The sequence shown here is derived from an EMBL/GenBank/DDBJ whole genome shotgun (WGS) entry which is preliminary data.</text>
</comment>
<feature type="domain" description="Tail sheath protein C-terminal" evidence="2">
    <location>
        <begin position="46"/>
        <end position="146"/>
    </location>
</feature>
<evidence type="ECO:0000313" key="4">
    <source>
        <dbReference type="Proteomes" id="UP000011944"/>
    </source>
</evidence>
<dbReference type="PATRIC" id="fig|1232189.3.peg.257"/>
<protein>
    <recommendedName>
        <fullName evidence="2">Tail sheath protein C-terminal domain-containing protein</fullName>
    </recommendedName>
</protein>
<evidence type="ECO:0000313" key="3">
    <source>
        <dbReference type="EMBL" id="EKN43271.1"/>
    </source>
</evidence>
<evidence type="ECO:0000259" key="2">
    <source>
        <dbReference type="Pfam" id="PF17482"/>
    </source>
</evidence>
<dbReference type="Proteomes" id="UP000011944">
    <property type="component" value="Unassembled WGS sequence"/>
</dbReference>
<dbReference type="InterPro" id="IPR020287">
    <property type="entry name" value="Tail_sheath_C"/>
</dbReference>
<feature type="non-terminal residue" evidence="3">
    <location>
        <position position="1"/>
    </location>
</feature>
<reference evidence="3 4" key="2">
    <citation type="submission" date="2013-03" db="EMBL/GenBank/DDBJ databases">
        <title>Diversity in Clostridium botulinum.</title>
        <authorList>
            <person name="Timme R.E."/>
            <person name="Allard M."/>
            <person name="Luo Y."/>
            <person name="Strain E."/>
            <person name="Gonzalez-Escalona N."/>
            <person name="Brown E."/>
        </authorList>
    </citation>
    <scope>NUCLEOTIDE SEQUENCE [LARGE SCALE GENOMIC DNA]</scope>
    <source>
        <strain evidence="3 4">CFSAN001627</strain>
    </source>
</reference>
<reference evidence="3 4" key="1">
    <citation type="submission" date="2012-10" db="EMBL/GenBank/DDBJ databases">
        <authorList>
            <person name="Strain E.A."/>
            <person name="Brown E."/>
            <person name="Allard M.W."/>
            <person name="Gonzalez-Escalona N."/>
            <person name="Timme R."/>
        </authorList>
    </citation>
    <scope>NUCLEOTIDE SEQUENCE [LARGE SCALE GENOMIC DNA]</scope>
    <source>
        <strain evidence="3 4">CFSAN001627</strain>
    </source>
</reference>
<organism evidence="3 4">
    <name type="scientific">Clostridium botulinum CFSAN001627</name>
    <dbReference type="NCBI Taxonomy" id="1232189"/>
    <lineage>
        <taxon>Bacteria</taxon>
        <taxon>Bacillati</taxon>
        <taxon>Bacillota</taxon>
        <taxon>Clostridia</taxon>
        <taxon>Eubacteriales</taxon>
        <taxon>Clostridiaceae</taxon>
        <taxon>Clostridium</taxon>
    </lineage>
</organism>
<dbReference type="EMBL" id="AMXI01000092">
    <property type="protein sequence ID" value="EKN43271.1"/>
    <property type="molecule type" value="Genomic_DNA"/>
</dbReference>
<name>M1ZUZ7_CLOBO</name>